<keyword evidence="1" id="KW-1133">Transmembrane helix</keyword>
<evidence type="ECO:0000256" key="1">
    <source>
        <dbReference type="SAM" id="Phobius"/>
    </source>
</evidence>
<keyword evidence="1" id="KW-0812">Transmembrane</keyword>
<gene>
    <name evidence="2" type="ORF">BDQ12DRAFT_582127</name>
</gene>
<feature type="transmembrane region" description="Helical" evidence="1">
    <location>
        <begin position="171"/>
        <end position="191"/>
    </location>
</feature>
<proteinExistence type="predicted"/>
<dbReference type="AlphaFoldDB" id="A0A5C3MBL2"/>
<organism evidence="2 3">
    <name type="scientific">Crucibulum laeve</name>
    <dbReference type="NCBI Taxonomy" id="68775"/>
    <lineage>
        <taxon>Eukaryota</taxon>
        <taxon>Fungi</taxon>
        <taxon>Dikarya</taxon>
        <taxon>Basidiomycota</taxon>
        <taxon>Agaricomycotina</taxon>
        <taxon>Agaricomycetes</taxon>
        <taxon>Agaricomycetidae</taxon>
        <taxon>Agaricales</taxon>
        <taxon>Agaricineae</taxon>
        <taxon>Nidulariaceae</taxon>
        <taxon>Crucibulum</taxon>
    </lineage>
</organism>
<evidence type="ECO:0000313" key="2">
    <source>
        <dbReference type="EMBL" id="TFK38521.1"/>
    </source>
</evidence>
<dbReference type="Proteomes" id="UP000308652">
    <property type="component" value="Unassembled WGS sequence"/>
</dbReference>
<feature type="transmembrane region" description="Helical" evidence="1">
    <location>
        <begin position="225"/>
        <end position="246"/>
    </location>
</feature>
<dbReference type="EMBL" id="ML213603">
    <property type="protein sequence ID" value="TFK38521.1"/>
    <property type="molecule type" value="Genomic_DNA"/>
</dbReference>
<evidence type="ECO:0000313" key="3">
    <source>
        <dbReference type="Proteomes" id="UP000308652"/>
    </source>
</evidence>
<feature type="transmembrane region" description="Helical" evidence="1">
    <location>
        <begin position="17"/>
        <end position="35"/>
    </location>
</feature>
<feature type="non-terminal residue" evidence="2">
    <location>
        <position position="1"/>
    </location>
</feature>
<keyword evidence="3" id="KW-1185">Reference proteome</keyword>
<reference evidence="2 3" key="1">
    <citation type="journal article" date="2019" name="Nat. Ecol. Evol.">
        <title>Megaphylogeny resolves global patterns of mushroom evolution.</title>
        <authorList>
            <person name="Varga T."/>
            <person name="Krizsan K."/>
            <person name="Foldi C."/>
            <person name="Dima B."/>
            <person name="Sanchez-Garcia M."/>
            <person name="Sanchez-Ramirez S."/>
            <person name="Szollosi G.J."/>
            <person name="Szarkandi J.G."/>
            <person name="Papp V."/>
            <person name="Albert L."/>
            <person name="Andreopoulos W."/>
            <person name="Angelini C."/>
            <person name="Antonin V."/>
            <person name="Barry K.W."/>
            <person name="Bougher N.L."/>
            <person name="Buchanan P."/>
            <person name="Buyck B."/>
            <person name="Bense V."/>
            <person name="Catcheside P."/>
            <person name="Chovatia M."/>
            <person name="Cooper J."/>
            <person name="Damon W."/>
            <person name="Desjardin D."/>
            <person name="Finy P."/>
            <person name="Geml J."/>
            <person name="Haridas S."/>
            <person name="Hughes K."/>
            <person name="Justo A."/>
            <person name="Karasinski D."/>
            <person name="Kautmanova I."/>
            <person name="Kiss B."/>
            <person name="Kocsube S."/>
            <person name="Kotiranta H."/>
            <person name="LaButti K.M."/>
            <person name="Lechner B.E."/>
            <person name="Liimatainen K."/>
            <person name="Lipzen A."/>
            <person name="Lukacs Z."/>
            <person name="Mihaltcheva S."/>
            <person name="Morgado L.N."/>
            <person name="Niskanen T."/>
            <person name="Noordeloos M.E."/>
            <person name="Ohm R.A."/>
            <person name="Ortiz-Santana B."/>
            <person name="Ovrebo C."/>
            <person name="Racz N."/>
            <person name="Riley R."/>
            <person name="Savchenko A."/>
            <person name="Shiryaev A."/>
            <person name="Soop K."/>
            <person name="Spirin V."/>
            <person name="Szebenyi C."/>
            <person name="Tomsovsky M."/>
            <person name="Tulloss R.E."/>
            <person name="Uehling J."/>
            <person name="Grigoriev I.V."/>
            <person name="Vagvolgyi C."/>
            <person name="Papp T."/>
            <person name="Martin F.M."/>
            <person name="Miettinen O."/>
            <person name="Hibbett D.S."/>
            <person name="Nagy L.G."/>
        </authorList>
    </citation>
    <scope>NUCLEOTIDE SEQUENCE [LARGE SCALE GENOMIC DNA]</scope>
    <source>
        <strain evidence="2 3">CBS 166.37</strain>
    </source>
</reference>
<feature type="non-terminal residue" evidence="2">
    <location>
        <position position="272"/>
    </location>
</feature>
<accession>A0A5C3MBL2</accession>
<dbReference type="OrthoDB" id="3357408at2759"/>
<feature type="transmembrane region" description="Helical" evidence="1">
    <location>
        <begin position="47"/>
        <end position="71"/>
    </location>
</feature>
<protein>
    <submittedName>
        <fullName evidence="2">Uncharacterized protein</fullName>
    </submittedName>
</protein>
<name>A0A5C3MBL2_9AGAR</name>
<sequence>DDFPITEAQLWGLFLESIAYGIYLVTVAYCAQALLRSSAGWKRLDEINWSMVIVAILLFCLASLDLMFGFYNNLKAFITFGNIKDGALNEFTDISSWVNVMKSVTLVVQTMIGDGILVYRCWVVYNKSWLLTGFSFILWLGGVFCTIYIIYIESTLHTKALVNSSKLAPVITAFWSITISLNIITTALLVARIWKADRDNNAYGIHSSSTGYTHRPSALKNVMRSVIESGLLYTVTAFISFVVYIVGSTAAYPVTDVEVQIIGIAFNLIIIR</sequence>
<feature type="transmembrane region" description="Helical" evidence="1">
    <location>
        <begin position="129"/>
        <end position="151"/>
    </location>
</feature>
<keyword evidence="1" id="KW-0472">Membrane</keyword>